<reference evidence="2 3" key="1">
    <citation type="submission" date="2016-10" db="EMBL/GenBank/DDBJ databases">
        <title>Complete genome of the TMA-utilizing, human hosted archaeon Methanomethylophilus alvus Gen. nov, sp. nov., strain Mx-05, derived from a pure culture.</title>
        <authorList>
            <person name="Brugere J.-F."/>
            <person name="Ben Hania W."/>
            <person name="Chaudhary P.P."/>
            <person name="Gaci N."/>
            <person name="Borrel G."/>
            <person name="Cao Van Tuat L."/>
            <person name="Fardeau M.-L."/>
            <person name="Harris H.M.B."/>
            <person name="O'Toole P.W."/>
            <person name="Ollivier B."/>
        </authorList>
    </citation>
    <scope>NUCLEOTIDE SEQUENCE [LARGE SCALE GENOMIC DNA]</scope>
    <source>
        <strain evidence="2 3">Mx-05</strain>
    </source>
</reference>
<evidence type="ECO:0000313" key="2">
    <source>
        <dbReference type="EMBL" id="AYQ54998.1"/>
    </source>
</evidence>
<dbReference type="EMBL" id="CP017686">
    <property type="protein sequence ID" value="AYQ54998.1"/>
    <property type="molecule type" value="Genomic_DNA"/>
</dbReference>
<proteinExistence type="predicted"/>
<evidence type="ECO:0008006" key="4">
    <source>
        <dbReference type="Google" id="ProtNLM"/>
    </source>
</evidence>
<name>A0A3G3IH35_9ARCH</name>
<dbReference type="InterPro" id="IPR050767">
    <property type="entry name" value="Sel1_AlgK"/>
</dbReference>
<sequence>MSDEPVRKSDENREVPPPKDPGDLYVLGGMYFQGLTVPVDKEKAGVLYRMSADKGNEDAMVRLGIMLMTGDGIEQDYLEASKYFRMAADRGNNDAKYFLANLYSRGKGVDRNPVEAVKLCLESAANGCTGAMVEIARWYRDGTNYLDRDLAKCMYWLRKACDEKYAEALYEMGAMYAFGEGVTKDEENGRILLEYAAKYGDEDAEECLKALDEGRTERP</sequence>
<protein>
    <recommendedName>
        <fullName evidence="4">Sel1 repeat family protein</fullName>
    </recommendedName>
</protein>
<dbReference type="GeneID" id="41321633"/>
<dbReference type="SMART" id="SM00671">
    <property type="entry name" value="SEL1"/>
    <property type="match status" value="5"/>
</dbReference>
<dbReference type="InterPro" id="IPR006597">
    <property type="entry name" value="Sel1-like"/>
</dbReference>
<dbReference type="AlphaFoldDB" id="A0A3G3IH35"/>
<accession>A0A3G3IH35</accession>
<organism evidence="2 3">
    <name type="scientific">Methanomethylophilus alvi</name>
    <dbReference type="NCBI Taxonomy" id="1291540"/>
    <lineage>
        <taxon>Archaea</taxon>
        <taxon>Methanobacteriati</taxon>
        <taxon>Thermoplasmatota</taxon>
        <taxon>Thermoplasmata</taxon>
        <taxon>Methanomassiliicoccales</taxon>
        <taxon>Methanomethylophilaceae</taxon>
        <taxon>Methanomethylophilus</taxon>
    </lineage>
</organism>
<dbReference type="InterPro" id="IPR011990">
    <property type="entry name" value="TPR-like_helical_dom_sf"/>
</dbReference>
<evidence type="ECO:0000313" key="3">
    <source>
        <dbReference type="Proteomes" id="UP000273278"/>
    </source>
</evidence>
<dbReference type="RefSeq" id="WP_022532163.1">
    <property type="nucleotide sequence ID" value="NZ_CAYARL010000027.1"/>
</dbReference>
<feature type="region of interest" description="Disordered" evidence="1">
    <location>
        <begin position="1"/>
        <end position="22"/>
    </location>
</feature>
<dbReference type="PANTHER" id="PTHR11102:SF160">
    <property type="entry name" value="ERAD-ASSOCIATED E3 UBIQUITIN-PROTEIN LIGASE COMPONENT HRD3"/>
    <property type="match status" value="1"/>
</dbReference>
<dbReference type="Gene3D" id="1.25.40.10">
    <property type="entry name" value="Tetratricopeptide repeat domain"/>
    <property type="match status" value="1"/>
</dbReference>
<gene>
    <name evidence="2" type="ORF">BKD89_04160</name>
</gene>
<evidence type="ECO:0000256" key="1">
    <source>
        <dbReference type="SAM" id="MobiDB-lite"/>
    </source>
</evidence>
<dbReference type="Pfam" id="PF08238">
    <property type="entry name" value="Sel1"/>
    <property type="match status" value="5"/>
</dbReference>
<dbReference type="PANTHER" id="PTHR11102">
    <property type="entry name" value="SEL-1-LIKE PROTEIN"/>
    <property type="match status" value="1"/>
</dbReference>
<dbReference type="Proteomes" id="UP000273278">
    <property type="component" value="Chromosome"/>
</dbReference>
<dbReference type="SUPFAM" id="SSF81901">
    <property type="entry name" value="HCP-like"/>
    <property type="match status" value="2"/>
</dbReference>